<feature type="transmembrane region" description="Helical" evidence="1">
    <location>
        <begin position="206"/>
        <end position="230"/>
    </location>
</feature>
<dbReference type="KEGG" id="otr:OTERR_01530"/>
<feature type="transmembrane region" description="Helical" evidence="1">
    <location>
        <begin position="78"/>
        <end position="97"/>
    </location>
</feature>
<sequence length="276" mass="31524">MDSSLDLQKRLDKIRSHGHGGRQIRLHRAIYQVSLHKGNLLIALLLPLVFNLALLFAIERIVPFWFAVLKFWFAATDLPGTLIAAPFDLVVATVWLPRIDLYAGAPSQLQWWISALSCVVLWIGTRFIPPTRMLPLIYAVRAVVLIQISALVYFALVPASFPHGLGSYLFSGLSMGLILMFLAPWILGFTYYVFNFPLHQKVALTLLVLAYFALALPFQFALHTVLLWHLSLLFLPLFYLLFGSFLDVMMFIAFYAWGMSWDWPPLTWRRHADETA</sequence>
<keyword evidence="1" id="KW-0472">Membrane</keyword>
<feature type="transmembrane region" description="Helical" evidence="1">
    <location>
        <begin position="109"/>
        <end position="129"/>
    </location>
</feature>
<keyword evidence="1" id="KW-0812">Transmembrane</keyword>
<name>A0A5C1E520_9RHOO</name>
<evidence type="ECO:0000256" key="1">
    <source>
        <dbReference type="SAM" id="Phobius"/>
    </source>
</evidence>
<accession>A0A5C1E520</accession>
<feature type="transmembrane region" description="Helical" evidence="1">
    <location>
        <begin position="38"/>
        <end position="58"/>
    </location>
</feature>
<protein>
    <recommendedName>
        <fullName evidence="4">Transmembrane protein</fullName>
    </recommendedName>
</protein>
<organism evidence="2 3">
    <name type="scientific">Oryzomicrobium terrae</name>
    <dbReference type="NCBI Taxonomy" id="1735038"/>
    <lineage>
        <taxon>Bacteria</taxon>
        <taxon>Pseudomonadati</taxon>
        <taxon>Pseudomonadota</taxon>
        <taxon>Betaproteobacteria</taxon>
        <taxon>Rhodocyclales</taxon>
        <taxon>Rhodocyclaceae</taxon>
        <taxon>Oryzomicrobium</taxon>
    </lineage>
</organism>
<gene>
    <name evidence="2" type="ORF">OTERR_01530</name>
</gene>
<keyword evidence="3" id="KW-1185">Reference proteome</keyword>
<reference evidence="2 3" key="1">
    <citation type="submission" date="2017-07" db="EMBL/GenBank/DDBJ databases">
        <title>Complete genome sequence of Oryzomicrobium terrae TPP412.</title>
        <authorList>
            <person name="Chiu L.-W."/>
            <person name="Lo K.-J."/>
            <person name="Tsai Y.-M."/>
            <person name="Lin S.-S."/>
            <person name="Kuo C.-H."/>
            <person name="Liu C.-T."/>
        </authorList>
    </citation>
    <scope>NUCLEOTIDE SEQUENCE [LARGE SCALE GENOMIC DNA]</scope>
    <source>
        <strain evidence="2 3">TPP412</strain>
    </source>
</reference>
<feature type="transmembrane region" description="Helical" evidence="1">
    <location>
        <begin position="237"/>
        <end position="257"/>
    </location>
</feature>
<evidence type="ECO:0000313" key="2">
    <source>
        <dbReference type="EMBL" id="QEL63629.1"/>
    </source>
</evidence>
<evidence type="ECO:0008006" key="4">
    <source>
        <dbReference type="Google" id="ProtNLM"/>
    </source>
</evidence>
<evidence type="ECO:0000313" key="3">
    <source>
        <dbReference type="Proteomes" id="UP000323671"/>
    </source>
</evidence>
<keyword evidence="1" id="KW-1133">Transmembrane helix</keyword>
<dbReference type="RefSeq" id="WP_149424549.1">
    <property type="nucleotide sequence ID" value="NZ_CP022579.1"/>
</dbReference>
<dbReference type="Proteomes" id="UP000323671">
    <property type="component" value="Chromosome"/>
</dbReference>
<dbReference type="EMBL" id="CP022579">
    <property type="protein sequence ID" value="QEL63629.1"/>
    <property type="molecule type" value="Genomic_DNA"/>
</dbReference>
<feature type="transmembrane region" description="Helical" evidence="1">
    <location>
        <begin position="135"/>
        <end position="156"/>
    </location>
</feature>
<dbReference type="AlphaFoldDB" id="A0A5C1E520"/>
<proteinExistence type="predicted"/>
<feature type="transmembrane region" description="Helical" evidence="1">
    <location>
        <begin position="168"/>
        <end position="194"/>
    </location>
</feature>